<gene>
    <name evidence="6" type="ORF">JKJ07_03565</name>
</gene>
<evidence type="ECO:0000313" key="7">
    <source>
        <dbReference type="Proteomes" id="UP000598996"/>
    </source>
</evidence>
<comment type="similarity">
    <text evidence="3">Belongs to the N(4)/N(6)-methyltransferase family.</text>
</comment>
<feature type="domain" description="DNA methylase N-4/N-6" evidence="5">
    <location>
        <begin position="26"/>
        <end position="80"/>
    </location>
</feature>
<feature type="compositionally biased region" description="Basic and acidic residues" evidence="4">
    <location>
        <begin position="7"/>
        <end position="22"/>
    </location>
</feature>
<sequence>MTAPRLIRLDSDDKARERPPGARNDIHFTEAQIRPLVAELSPPGGRVLDPFSGYGTTIVVADRLGRAGTGIELQEQRVASSNARLPAGSRSRFIAGDVRDWDGLGLGEFDLCLTSPPYMARHDHPENPLTAFRTLDGSYERYLAELADIFGTIGKHLRPGGRIGVCVGNFRDSSGKITPLAFDVGRALSAVLEFEGEIYFDWSRPSAGVTGDYCLLFSAPDAVSGPW</sequence>
<name>A0ABS1VIT6_9ACTN</name>
<feature type="region of interest" description="Disordered" evidence="4">
    <location>
        <begin position="1"/>
        <end position="22"/>
    </location>
</feature>
<dbReference type="InterPro" id="IPR002941">
    <property type="entry name" value="DNA_methylase_N4/N6"/>
</dbReference>
<keyword evidence="7" id="KW-1185">Reference proteome</keyword>
<keyword evidence="2" id="KW-0808">Transferase</keyword>
<evidence type="ECO:0000313" key="6">
    <source>
        <dbReference type="EMBL" id="MBL7253381.1"/>
    </source>
</evidence>
<evidence type="ECO:0000256" key="4">
    <source>
        <dbReference type="SAM" id="MobiDB-lite"/>
    </source>
</evidence>
<evidence type="ECO:0000259" key="5">
    <source>
        <dbReference type="Pfam" id="PF01555"/>
    </source>
</evidence>
<keyword evidence="1" id="KW-0489">Methyltransferase</keyword>
<dbReference type="EMBL" id="JAENHO010000001">
    <property type="protein sequence ID" value="MBL7253381.1"/>
    <property type="molecule type" value="Genomic_DNA"/>
</dbReference>
<dbReference type="InterPro" id="IPR029063">
    <property type="entry name" value="SAM-dependent_MTases_sf"/>
</dbReference>
<dbReference type="Pfam" id="PF01555">
    <property type="entry name" value="N6_N4_Mtase"/>
    <property type="match status" value="1"/>
</dbReference>
<proteinExistence type="inferred from homology"/>
<evidence type="ECO:0000256" key="2">
    <source>
        <dbReference type="ARBA" id="ARBA00022679"/>
    </source>
</evidence>
<dbReference type="Proteomes" id="UP000598996">
    <property type="component" value="Unassembled WGS sequence"/>
</dbReference>
<dbReference type="PRINTS" id="PR00508">
    <property type="entry name" value="S21N4MTFRASE"/>
</dbReference>
<dbReference type="CDD" id="cd02440">
    <property type="entry name" value="AdoMet_MTases"/>
    <property type="match status" value="1"/>
</dbReference>
<reference evidence="6 7" key="1">
    <citation type="submission" date="2021-01" db="EMBL/GenBank/DDBJ databases">
        <title>Actinoplanes sp. nov. LDG1-01 isolated from lichen.</title>
        <authorList>
            <person name="Saeng-In P."/>
            <person name="Phongsopitanun W."/>
            <person name="Kanchanasin P."/>
            <person name="Yuki M."/>
            <person name="Kudo T."/>
            <person name="Ohkuma M."/>
            <person name="Tanasupawat S."/>
        </authorList>
    </citation>
    <scope>NUCLEOTIDE SEQUENCE [LARGE SCALE GENOMIC DNA]</scope>
    <source>
        <strain evidence="6 7">LDG1-01</strain>
    </source>
</reference>
<evidence type="ECO:0000256" key="1">
    <source>
        <dbReference type="ARBA" id="ARBA00022603"/>
    </source>
</evidence>
<organism evidence="6 7">
    <name type="scientific">Paractinoplanes lichenicola</name>
    <dbReference type="NCBI Taxonomy" id="2802976"/>
    <lineage>
        <taxon>Bacteria</taxon>
        <taxon>Bacillati</taxon>
        <taxon>Actinomycetota</taxon>
        <taxon>Actinomycetes</taxon>
        <taxon>Micromonosporales</taxon>
        <taxon>Micromonosporaceae</taxon>
        <taxon>Paractinoplanes</taxon>
    </lineage>
</organism>
<dbReference type="EC" id="2.1.1.-" evidence="3"/>
<dbReference type="InterPro" id="IPR001091">
    <property type="entry name" value="RM_Methyltransferase"/>
</dbReference>
<comment type="caution">
    <text evidence="6">The sequence shown here is derived from an EMBL/GenBank/DDBJ whole genome shotgun (WGS) entry which is preliminary data.</text>
</comment>
<evidence type="ECO:0000256" key="3">
    <source>
        <dbReference type="RuleBase" id="RU362026"/>
    </source>
</evidence>
<dbReference type="SUPFAM" id="SSF53335">
    <property type="entry name" value="S-adenosyl-L-methionine-dependent methyltransferases"/>
    <property type="match status" value="1"/>
</dbReference>
<dbReference type="RefSeq" id="WP_202989738.1">
    <property type="nucleotide sequence ID" value="NZ_JAENHO010000001.1"/>
</dbReference>
<accession>A0ABS1VIT6</accession>
<protein>
    <recommendedName>
        <fullName evidence="3">Methyltransferase</fullName>
        <ecNumber evidence="3">2.1.1.-</ecNumber>
    </recommendedName>
</protein>
<dbReference type="Gene3D" id="3.40.50.150">
    <property type="entry name" value="Vaccinia Virus protein VP39"/>
    <property type="match status" value="2"/>
</dbReference>